<feature type="region of interest" description="Disordered" evidence="2">
    <location>
        <begin position="1260"/>
        <end position="1288"/>
    </location>
</feature>
<dbReference type="SUPFAM" id="SSF56112">
    <property type="entry name" value="Protein kinase-like (PK-like)"/>
    <property type="match status" value="1"/>
</dbReference>
<dbReference type="Proteomes" id="UP000650467">
    <property type="component" value="Unassembled WGS sequence"/>
</dbReference>
<proteinExistence type="predicted"/>
<dbReference type="PROSITE" id="PS00109">
    <property type="entry name" value="PROTEIN_KINASE_TYR"/>
    <property type="match status" value="1"/>
</dbReference>
<feature type="compositionally biased region" description="Low complexity" evidence="2">
    <location>
        <begin position="1194"/>
        <end position="1213"/>
    </location>
</feature>
<keyword evidence="3" id="KW-1133">Transmembrane helix</keyword>
<feature type="binding site" evidence="1">
    <location>
        <position position="1387"/>
    </location>
    <ligand>
        <name>ATP</name>
        <dbReference type="ChEBI" id="CHEBI:30616"/>
    </ligand>
</feature>
<feature type="region of interest" description="Disordered" evidence="2">
    <location>
        <begin position="1568"/>
        <end position="1592"/>
    </location>
</feature>
<dbReference type="InterPro" id="IPR011009">
    <property type="entry name" value="Kinase-like_dom_sf"/>
</dbReference>
<feature type="compositionally biased region" description="Low complexity" evidence="2">
    <location>
        <begin position="1264"/>
        <end position="1274"/>
    </location>
</feature>
<dbReference type="PROSITE" id="PS00107">
    <property type="entry name" value="PROTEIN_KINASE_ATP"/>
    <property type="match status" value="1"/>
</dbReference>
<dbReference type="OrthoDB" id="4062651at2759"/>
<dbReference type="InterPro" id="IPR001245">
    <property type="entry name" value="Ser-Thr/Tyr_kinase_cat_dom"/>
</dbReference>
<dbReference type="InterPro" id="IPR017441">
    <property type="entry name" value="Protein_kinase_ATP_BS"/>
</dbReference>
<dbReference type="Gene3D" id="1.10.510.10">
    <property type="entry name" value="Transferase(Phosphotransferase) domain 1"/>
    <property type="match status" value="1"/>
</dbReference>
<keyword evidence="6" id="KW-1185">Reference proteome</keyword>
<dbReference type="Pfam" id="PF07714">
    <property type="entry name" value="PK_Tyr_Ser-Thr"/>
    <property type="match status" value="1"/>
</dbReference>
<reference evidence="5" key="1">
    <citation type="journal article" date="2020" name="bioRxiv">
        <title>Comparative genomics of Chlamydomonas.</title>
        <authorList>
            <person name="Craig R.J."/>
            <person name="Hasan A.R."/>
            <person name="Ness R.W."/>
            <person name="Keightley P.D."/>
        </authorList>
    </citation>
    <scope>NUCLEOTIDE SEQUENCE</scope>
    <source>
        <strain evidence="5">SAG 7.73</strain>
    </source>
</reference>
<feature type="transmembrane region" description="Helical" evidence="3">
    <location>
        <begin position="1003"/>
        <end position="1029"/>
    </location>
</feature>
<dbReference type="EMBL" id="JAEHOC010000062">
    <property type="protein sequence ID" value="KAG2424689.1"/>
    <property type="molecule type" value="Genomic_DNA"/>
</dbReference>
<feature type="compositionally biased region" description="Low complexity" evidence="2">
    <location>
        <begin position="50"/>
        <end position="89"/>
    </location>
</feature>
<evidence type="ECO:0000256" key="1">
    <source>
        <dbReference type="PROSITE-ProRule" id="PRU10141"/>
    </source>
</evidence>
<evidence type="ECO:0000313" key="5">
    <source>
        <dbReference type="EMBL" id="KAG2424689.1"/>
    </source>
</evidence>
<dbReference type="InterPro" id="IPR008266">
    <property type="entry name" value="Tyr_kinase_AS"/>
</dbReference>
<dbReference type="Gene3D" id="3.30.200.20">
    <property type="entry name" value="Phosphorylase Kinase, domain 1"/>
    <property type="match status" value="1"/>
</dbReference>
<accession>A0A835SCZ9</accession>
<feature type="compositionally biased region" description="Polar residues" evidence="2">
    <location>
        <begin position="1324"/>
        <end position="1333"/>
    </location>
</feature>
<evidence type="ECO:0000259" key="4">
    <source>
        <dbReference type="PROSITE" id="PS50011"/>
    </source>
</evidence>
<evidence type="ECO:0000256" key="3">
    <source>
        <dbReference type="SAM" id="Phobius"/>
    </source>
</evidence>
<dbReference type="PROSITE" id="PS50011">
    <property type="entry name" value="PROTEIN_KINASE_DOM"/>
    <property type="match status" value="1"/>
</dbReference>
<feature type="region of interest" description="Disordered" evidence="2">
    <location>
        <begin position="1171"/>
        <end position="1216"/>
    </location>
</feature>
<dbReference type="InterPro" id="IPR000719">
    <property type="entry name" value="Prot_kinase_dom"/>
</dbReference>
<keyword evidence="3" id="KW-0812">Transmembrane</keyword>
<dbReference type="GO" id="GO:0005524">
    <property type="term" value="F:ATP binding"/>
    <property type="evidence" value="ECO:0007669"/>
    <property type="project" value="UniProtKB-UniRule"/>
</dbReference>
<feature type="compositionally biased region" description="Pro residues" evidence="2">
    <location>
        <begin position="657"/>
        <end position="699"/>
    </location>
</feature>
<sequence>MGIGQTWAATDTSGNGGASSASSSAAPPLALLLDTTVTCDSAASVQTDGAGDAQRAQQAGTADSTVAGAATTPNGTAGSTAGGTTAPYAPSGPPGPWDCIATTVSNSEELATMPDLVAGAADSAHVFITVEAGSPVRVDNATWRTMSVKVTLVVYILGRGRHVSTLDLAGLAQGRFADVDSDFTSQGLLAMYDLTLTGLSYPTRAVQHHHLLAAWAHAVALSGVSSPRLIAILGRIAPIEVMLRLSNVRLEVAAAEADWWRNIARKAAGGAGQELFTAGKWLGTSQIAVTAVVTLGSIDGASVAGAGASSPNTTREVGPLDWSYYEIWSFEDCWVAPVPSRHAAMAAVGAPGTAEDTSVASAAAAPTLEWESWPLADALGAALASTLPFGRLGMSLGLNSVYEDVLSQCRGAAGGGPTTVVMPPADSESWLPMFGGNAVANDRLRRRERLGVSMLPLGSYWIRAAQYSMESLNPEVWLGGRQNGSGVRCLLHSPPAAQAAPGPVTWDMMDQRDRVHIRVGPAGSQDDGLALEIQGFTLYNLSPYGIGGVPPPELLQPALQPDGGGAPPPPPTGFSGFTADGDGSSASSATLTAGDDSSTTASGDGSGDGTGTAGGVPLLGGLSPLGGSRRSRRLLQLGGGGICWFCNLKPNTPLAPPCPPAEPPIPPSPPSMPPSPPAPPSPPPPLLPSLPLPPPPDPTDPFHGLSLSLPFFKFDRFNPLLYKQQQQQPSASSGTGLPSRLPPLALVSCTLVVPPPELELLRGLLLEVGKLQAAAVRRHGRSALEAADGGAGSGSSSDSSGWTQAVPTWPAGVPPASGPDVPLPVGLLECPRALLLSYVAVAEVAQANATAISFARFSFMGWSGQDVVVTSQLPDDAPTRLSRSAAGLQRPLFSAQLEVRCALPVSPPSPQPPEELATQPSNATAAAAAVGAPAGAAAPASSVGNQEALIKPDAAAPADSSGQGTSAGESMLGAAALVPSSPPASAPSAGDSSGSDGTDKPAWVVPVAATVGGVVGALLLLIVPLVVLLRRRHRQRMEQHQQHQQKHFVDATKRCDSAAKGRLSPPAAGGCKAAAAGFAAASAGARNACSARSHELNMEAAGLTGYIASSMGQQLRASSSTSSLQRAAAGEAVGGVTREGPYSSSPSSVGRLATLLNSLFGIFGVRRSRGGGSAGSPAPAASGPHQNWQQAAQSCSRSSNTSTSTGALWSSSSHADGPAVGRVSDAALSSWDASLTSDGYMRNGGTSSSLPLCPILESVGGGSELQSSSSSSSSSGGGGGGHGGASRQRLTLTPACRVSAAWEGAVLQASTAPPVAADAGATANSSELHQQLSPTTPTAQDAQQDTTACEQLMLERDEELWLERVIGRGSFGVVYLGIWRGLRVAVKILVVHEALLGDEGRQRQRAVLEAAVSSSLSHACLVQTYAFDVRKMGELPVGSTGAGGGGMGANRGRRGAPPTLEMVAEEGEDEPAQGAAAVATTHDGSPDADAVYQLLLIQAYCDGGSLWEGISTYGLYMGMAPDSRGGALLGLCLALDVAAGMAHVHARGIVHGDLSSGNVLLSARPPPADNGAIDGARDDAAEAEAEADPACLPTSATAPDVLSAAGEEEAVAAAAEAAARQRTRRVMQPPVIARIADFGLSARMGEGQTHASDCCQGTPIYMAPEVTVEGRLGKAADVYSFGVILLELLTGKTAGAGLLSAVAAMAPAGAAGSGSGGGGRAAAGPPTMASLLPDGCSDSEPLVGMLKSCLSPKPQDRPTFPQVLHVLGAVIAELDAY</sequence>
<feature type="region of interest" description="Disordered" evidence="2">
    <location>
        <begin position="903"/>
        <end position="924"/>
    </location>
</feature>
<organism evidence="5 6">
    <name type="scientific">Chlamydomonas incerta</name>
    <dbReference type="NCBI Taxonomy" id="51695"/>
    <lineage>
        <taxon>Eukaryota</taxon>
        <taxon>Viridiplantae</taxon>
        <taxon>Chlorophyta</taxon>
        <taxon>core chlorophytes</taxon>
        <taxon>Chlorophyceae</taxon>
        <taxon>CS clade</taxon>
        <taxon>Chlamydomonadales</taxon>
        <taxon>Chlamydomonadaceae</taxon>
        <taxon>Chlamydomonas</taxon>
    </lineage>
</organism>
<feature type="region of interest" description="Disordered" evidence="2">
    <location>
        <begin position="1"/>
        <end position="24"/>
    </location>
</feature>
<feature type="region of interest" description="Disordered" evidence="2">
    <location>
        <begin position="785"/>
        <end position="813"/>
    </location>
</feature>
<feature type="compositionally biased region" description="Low complexity" evidence="2">
    <location>
        <begin position="573"/>
        <end position="603"/>
    </location>
</feature>
<feature type="region of interest" description="Disordered" evidence="2">
    <location>
        <begin position="551"/>
        <end position="626"/>
    </location>
</feature>
<feature type="region of interest" description="Disordered" evidence="2">
    <location>
        <begin position="977"/>
        <end position="998"/>
    </location>
</feature>
<name>A0A835SCZ9_CHLIN</name>
<keyword evidence="1" id="KW-0547">Nucleotide-binding</keyword>
<dbReference type="PANTHER" id="PTHR44329">
    <property type="entry name" value="SERINE/THREONINE-PROTEIN KINASE TNNI3K-RELATED"/>
    <property type="match status" value="1"/>
</dbReference>
<evidence type="ECO:0000256" key="2">
    <source>
        <dbReference type="SAM" id="MobiDB-lite"/>
    </source>
</evidence>
<comment type="caution">
    <text evidence="5">The sequence shown here is derived from an EMBL/GenBank/DDBJ whole genome shotgun (WGS) entry which is preliminary data.</text>
</comment>
<feature type="region of interest" description="Disordered" evidence="2">
    <location>
        <begin position="50"/>
        <end position="94"/>
    </location>
</feature>
<dbReference type="InterPro" id="IPR051681">
    <property type="entry name" value="Ser/Thr_Kinases-Pseudokinases"/>
</dbReference>
<dbReference type="Pfam" id="PF00069">
    <property type="entry name" value="Pkinase"/>
    <property type="match status" value="1"/>
</dbReference>
<feature type="compositionally biased region" description="Gly residues" evidence="2">
    <location>
        <begin position="1275"/>
        <end position="1284"/>
    </location>
</feature>
<feature type="compositionally biased region" description="Low complexity" evidence="2">
    <location>
        <begin position="1175"/>
        <end position="1184"/>
    </location>
</feature>
<feature type="compositionally biased region" description="Gly residues" evidence="2">
    <location>
        <begin position="604"/>
        <end position="618"/>
    </location>
</feature>
<evidence type="ECO:0000313" key="6">
    <source>
        <dbReference type="Proteomes" id="UP000650467"/>
    </source>
</evidence>
<feature type="region of interest" description="Disordered" evidence="2">
    <location>
        <begin position="1317"/>
        <end position="1342"/>
    </location>
</feature>
<dbReference type="GO" id="GO:0004674">
    <property type="term" value="F:protein serine/threonine kinase activity"/>
    <property type="evidence" value="ECO:0007669"/>
    <property type="project" value="TreeGrafter"/>
</dbReference>
<feature type="compositionally biased region" description="Low complexity" evidence="2">
    <location>
        <begin position="986"/>
        <end position="998"/>
    </location>
</feature>
<gene>
    <name evidence="5" type="ORF">HXX76_014265</name>
</gene>
<dbReference type="PANTHER" id="PTHR44329:SF214">
    <property type="entry name" value="PROTEIN KINASE DOMAIN-CONTAINING PROTEIN"/>
    <property type="match status" value="1"/>
</dbReference>
<keyword evidence="1" id="KW-0067">ATP-binding</keyword>
<feature type="region of interest" description="Disordered" evidence="2">
    <location>
        <begin position="657"/>
        <end position="703"/>
    </location>
</feature>
<feature type="domain" description="Protein kinase" evidence="4">
    <location>
        <begin position="1360"/>
        <end position="1777"/>
    </location>
</feature>
<keyword evidence="3" id="KW-0472">Membrane</keyword>
<protein>
    <recommendedName>
        <fullName evidence="4">Protein kinase domain-containing protein</fullName>
    </recommendedName>
</protein>